<proteinExistence type="predicted"/>
<dbReference type="InterPro" id="IPR051207">
    <property type="entry name" value="ComplexI_NDUFA9_subunit"/>
</dbReference>
<reference evidence="2 3" key="1">
    <citation type="submission" date="2022-05" db="EMBL/GenBank/DDBJ databases">
        <title>Novel Pseudomonas spp. Isolated from a Rainbow Trout Aquaculture Facility.</title>
        <authorList>
            <person name="Testerman T."/>
            <person name="Graf J."/>
        </authorList>
    </citation>
    <scope>NUCLEOTIDE SEQUENCE [LARGE SCALE GENOMIC DNA]</scope>
    <source>
        <strain evidence="2 3">ID357</strain>
    </source>
</reference>
<protein>
    <submittedName>
        <fullName evidence="2">Sugar nucleotide-binding protein</fullName>
    </submittedName>
</protein>
<dbReference type="EMBL" id="JAMDGR010000005">
    <property type="protein sequence ID" value="MDD1148873.1"/>
    <property type="molecule type" value="Genomic_DNA"/>
</dbReference>
<feature type="domain" description="NAD-dependent epimerase/dehydratase" evidence="1">
    <location>
        <begin position="4"/>
        <end position="185"/>
    </location>
</feature>
<organism evidence="2 3">
    <name type="scientific">Pseudomonas idahonensis</name>
    <dbReference type="NCBI Taxonomy" id="2942628"/>
    <lineage>
        <taxon>Bacteria</taxon>
        <taxon>Pseudomonadati</taxon>
        <taxon>Pseudomonadota</taxon>
        <taxon>Gammaproteobacteria</taxon>
        <taxon>Pseudomonadales</taxon>
        <taxon>Pseudomonadaceae</taxon>
        <taxon>Pseudomonas</taxon>
    </lineage>
</organism>
<dbReference type="PANTHER" id="PTHR12126">
    <property type="entry name" value="NADH-UBIQUINONE OXIDOREDUCTASE 39 KDA SUBUNIT-RELATED"/>
    <property type="match status" value="1"/>
</dbReference>
<evidence type="ECO:0000313" key="2">
    <source>
        <dbReference type="EMBL" id="MDD1148873.1"/>
    </source>
</evidence>
<dbReference type="Gene3D" id="3.40.50.720">
    <property type="entry name" value="NAD(P)-binding Rossmann-like Domain"/>
    <property type="match status" value="1"/>
</dbReference>
<dbReference type="InterPro" id="IPR001509">
    <property type="entry name" value="Epimerase_deHydtase"/>
</dbReference>
<gene>
    <name evidence="2" type="ORF">M5G25_11275</name>
</gene>
<dbReference type="Proteomes" id="UP001217610">
    <property type="component" value="Unassembled WGS sequence"/>
</dbReference>
<dbReference type="Pfam" id="PF01370">
    <property type="entry name" value="Epimerase"/>
    <property type="match status" value="1"/>
</dbReference>
<evidence type="ECO:0000313" key="3">
    <source>
        <dbReference type="Proteomes" id="UP001217610"/>
    </source>
</evidence>
<evidence type="ECO:0000259" key="1">
    <source>
        <dbReference type="Pfam" id="PF01370"/>
    </source>
</evidence>
<dbReference type="RefSeq" id="WP_273922965.1">
    <property type="nucleotide sequence ID" value="NZ_JAMDGR010000005.1"/>
</dbReference>
<name>A0ABT5Q3Z7_9PSED</name>
<comment type="caution">
    <text evidence="2">The sequence shown here is derived from an EMBL/GenBank/DDBJ whole genome shotgun (WGS) entry which is preliminary data.</text>
</comment>
<keyword evidence="3" id="KW-1185">Reference proteome</keyword>
<dbReference type="SUPFAM" id="SSF51735">
    <property type="entry name" value="NAD(P)-binding Rossmann-fold domains"/>
    <property type="match status" value="1"/>
</dbReference>
<sequence length="427" mass="46383">MKLLITGATGYIGQRLSLLAAANGYEVICATRQPCPATYTWLQYDLLAPPPEFPAGVQVIIHLAADTSTGTHTNSDSEVDAAKALINRAEQAGARFIFISSQTAGAMAFSDYGRTKWRIEQEVLAAGGVVLRPGQVYGGPERGLFGLLTGLVRRMPFIPQFIPAPGVQPIHVDDLAASILTIVERKDICFETFKLGAVQPISFGSFLLLIAAHRVRAIRLPIPVPVALLKLIAAVLGLSLSSKVGLQRVLSLVNLPRMDSEKSLKKLGIELRPLAYGMHRSGRGQRRQRLQEGAILLGYLLKSPPRISLVIRYAKALERVGDASALINSHLLSRWPILMALLDNRSVLKEPRGQELSWRLQVALGIAEASPQGAQAFLGTLQRRNPVIIIIALGLASTKEFAWRISALLLRPVARQLFLGSGAKREA</sequence>
<dbReference type="InterPro" id="IPR036291">
    <property type="entry name" value="NAD(P)-bd_dom_sf"/>
</dbReference>
<accession>A0ABT5Q3Z7</accession>
<dbReference type="PANTHER" id="PTHR12126:SF16">
    <property type="entry name" value="MIOREX COMPLEX COMPONENT 2"/>
    <property type="match status" value="1"/>
</dbReference>